<gene>
    <name evidence="9" type="primary">betC_5</name>
    <name evidence="9" type="ORF">Q31b_46980</name>
</gene>
<dbReference type="GO" id="GO:0047753">
    <property type="term" value="F:choline-sulfatase activity"/>
    <property type="evidence" value="ECO:0007669"/>
    <property type="project" value="UniProtKB-EC"/>
</dbReference>
<proteinExistence type="inferred from homology"/>
<dbReference type="GO" id="GO:0005737">
    <property type="term" value="C:cytoplasm"/>
    <property type="evidence" value="ECO:0007669"/>
    <property type="project" value="TreeGrafter"/>
</dbReference>
<evidence type="ECO:0000256" key="2">
    <source>
        <dbReference type="ARBA" id="ARBA00008779"/>
    </source>
</evidence>
<organism evidence="9 10">
    <name type="scientific">Novipirellula aureliae</name>
    <dbReference type="NCBI Taxonomy" id="2527966"/>
    <lineage>
        <taxon>Bacteria</taxon>
        <taxon>Pseudomonadati</taxon>
        <taxon>Planctomycetota</taxon>
        <taxon>Planctomycetia</taxon>
        <taxon>Pirellulales</taxon>
        <taxon>Pirellulaceae</taxon>
        <taxon>Novipirellula</taxon>
    </lineage>
</organism>
<dbReference type="SUPFAM" id="SSF53649">
    <property type="entry name" value="Alkaline phosphatase-like"/>
    <property type="match status" value="1"/>
</dbReference>
<feature type="chain" id="PRO_5022887014" evidence="7">
    <location>
        <begin position="22"/>
        <end position="513"/>
    </location>
</feature>
<dbReference type="InterPro" id="IPR024607">
    <property type="entry name" value="Sulfatase_CS"/>
</dbReference>
<dbReference type="Pfam" id="PF00884">
    <property type="entry name" value="Sulfatase"/>
    <property type="match status" value="1"/>
</dbReference>
<dbReference type="CDD" id="cd16030">
    <property type="entry name" value="iduronate-2-sulfatase"/>
    <property type="match status" value="1"/>
</dbReference>
<dbReference type="InterPro" id="IPR035874">
    <property type="entry name" value="IDS"/>
</dbReference>
<evidence type="ECO:0000256" key="5">
    <source>
        <dbReference type="ARBA" id="ARBA00022801"/>
    </source>
</evidence>
<reference evidence="9 10" key="1">
    <citation type="submission" date="2019-02" db="EMBL/GenBank/DDBJ databases">
        <title>Deep-cultivation of Planctomycetes and their phenomic and genomic characterization uncovers novel biology.</title>
        <authorList>
            <person name="Wiegand S."/>
            <person name="Jogler M."/>
            <person name="Boedeker C."/>
            <person name="Pinto D."/>
            <person name="Vollmers J."/>
            <person name="Rivas-Marin E."/>
            <person name="Kohn T."/>
            <person name="Peeters S.H."/>
            <person name="Heuer A."/>
            <person name="Rast P."/>
            <person name="Oberbeckmann S."/>
            <person name="Bunk B."/>
            <person name="Jeske O."/>
            <person name="Meyerdierks A."/>
            <person name="Storesund J.E."/>
            <person name="Kallscheuer N."/>
            <person name="Luecker S."/>
            <person name="Lage O.M."/>
            <person name="Pohl T."/>
            <person name="Merkel B.J."/>
            <person name="Hornburger P."/>
            <person name="Mueller R.-W."/>
            <person name="Bruemmer F."/>
            <person name="Labrenz M."/>
            <person name="Spormann A.M."/>
            <person name="Op Den Camp H."/>
            <person name="Overmann J."/>
            <person name="Amann R."/>
            <person name="Jetten M.S.M."/>
            <person name="Mascher T."/>
            <person name="Medema M.H."/>
            <person name="Devos D.P."/>
            <person name="Kaster A.-K."/>
            <person name="Ovreas L."/>
            <person name="Rohde M."/>
            <person name="Galperin M.Y."/>
            <person name="Jogler C."/>
        </authorList>
    </citation>
    <scope>NUCLEOTIDE SEQUENCE [LARGE SCALE GENOMIC DNA]</scope>
    <source>
        <strain evidence="9 10">Q31b</strain>
    </source>
</reference>
<evidence type="ECO:0000256" key="3">
    <source>
        <dbReference type="ARBA" id="ARBA00022723"/>
    </source>
</evidence>
<name>A0A5C6DT29_9BACT</name>
<evidence type="ECO:0000256" key="1">
    <source>
        <dbReference type="ARBA" id="ARBA00001913"/>
    </source>
</evidence>
<dbReference type="PANTHER" id="PTHR45953:SF1">
    <property type="entry name" value="IDURONATE 2-SULFATASE"/>
    <property type="match status" value="1"/>
</dbReference>
<evidence type="ECO:0000256" key="4">
    <source>
        <dbReference type="ARBA" id="ARBA00022729"/>
    </source>
</evidence>
<dbReference type="EMBL" id="SJPY01000007">
    <property type="protein sequence ID" value="TWU37909.1"/>
    <property type="molecule type" value="Genomic_DNA"/>
</dbReference>
<comment type="caution">
    <text evidence="9">The sequence shown here is derived from an EMBL/GenBank/DDBJ whole genome shotgun (WGS) entry which is preliminary data.</text>
</comment>
<keyword evidence="10" id="KW-1185">Reference proteome</keyword>
<dbReference type="GO" id="GO:0004423">
    <property type="term" value="F:iduronate-2-sulfatase activity"/>
    <property type="evidence" value="ECO:0007669"/>
    <property type="project" value="InterPro"/>
</dbReference>
<dbReference type="PROSITE" id="PS00149">
    <property type="entry name" value="SULFATASE_2"/>
    <property type="match status" value="1"/>
</dbReference>
<feature type="domain" description="Sulfatase N-terminal" evidence="8">
    <location>
        <begin position="29"/>
        <end position="394"/>
    </location>
</feature>
<dbReference type="GO" id="GO:0046872">
    <property type="term" value="F:metal ion binding"/>
    <property type="evidence" value="ECO:0007669"/>
    <property type="project" value="UniProtKB-KW"/>
</dbReference>
<dbReference type="OrthoDB" id="236884at2"/>
<dbReference type="InterPro" id="IPR017850">
    <property type="entry name" value="Alkaline_phosphatase_core_sf"/>
</dbReference>
<dbReference type="EC" id="3.1.6.6" evidence="9"/>
<dbReference type="Proteomes" id="UP000315471">
    <property type="component" value="Unassembled WGS sequence"/>
</dbReference>
<protein>
    <submittedName>
        <fullName evidence="9">Choline-sulfatase</fullName>
        <ecNumber evidence="9">3.1.6.6</ecNumber>
    </submittedName>
</protein>
<keyword evidence="3" id="KW-0479">Metal-binding</keyword>
<evidence type="ECO:0000313" key="9">
    <source>
        <dbReference type="EMBL" id="TWU37909.1"/>
    </source>
</evidence>
<dbReference type="AlphaFoldDB" id="A0A5C6DT29"/>
<dbReference type="PANTHER" id="PTHR45953">
    <property type="entry name" value="IDURONATE 2-SULFATASE"/>
    <property type="match status" value="1"/>
</dbReference>
<dbReference type="RefSeq" id="WP_146601825.1">
    <property type="nucleotide sequence ID" value="NZ_SJPY01000007.1"/>
</dbReference>
<keyword evidence="5 9" id="KW-0378">Hydrolase</keyword>
<feature type="signal peptide" evidence="7">
    <location>
        <begin position="1"/>
        <end position="21"/>
    </location>
</feature>
<accession>A0A5C6DT29</accession>
<dbReference type="Gene3D" id="3.40.720.10">
    <property type="entry name" value="Alkaline Phosphatase, subunit A"/>
    <property type="match status" value="1"/>
</dbReference>
<sequence precursor="true">MNRLLYLISTGLLFACGALQAAEKVQGRPNVLFIAVDDLNDWVGVLEGHPQAYTPNLDRLAERGVYFTNAHCAAPVCTTSRQSLLSGLAPTTSGWVNGIPKNAEEYDQVLAGRKPLPTLFRDNGYVTMAAGKIYHKGVQDFSYPLWDETLSSNYGFDKSGAWYRNSHFNPFPPDGGAIFQANGGRVKGDTLCWAALEDDEMPKKGMPDEQIAAWAVEQLGQKHEKPFFMAVGFLRPHNPYTAPKKYFERYPLESIKVPEVPKDELNDIPLYGKAMIYGTLPKGDHKEVLDLSPTYWQELVRAYLACTTFADDQVGRVLDALDASPYADNTIIVLWSDHGQHLGEKRHWRKQALWEESTRVPLFFSVPGMTTHGDLRDQPVSLLDIFPTLTELCGLPKQELDGVSLVPMLKDDDAERGAPVVTTRYHGNHAVRSLDWRYIRYRDGSEELYDHRMDPGEHVNLASNPEFAEELKTHRDYLLNNEAAGDADADFPKDSYDTRVEQFQKKGLPDWLK</sequence>
<evidence type="ECO:0000313" key="10">
    <source>
        <dbReference type="Proteomes" id="UP000315471"/>
    </source>
</evidence>
<comment type="similarity">
    <text evidence="2">Belongs to the sulfatase family.</text>
</comment>
<keyword evidence="6" id="KW-0106">Calcium</keyword>
<comment type="cofactor">
    <cofactor evidence="1">
        <name>Ca(2+)</name>
        <dbReference type="ChEBI" id="CHEBI:29108"/>
    </cofactor>
</comment>
<dbReference type="PROSITE" id="PS51257">
    <property type="entry name" value="PROKAR_LIPOPROTEIN"/>
    <property type="match status" value="1"/>
</dbReference>
<evidence type="ECO:0000256" key="6">
    <source>
        <dbReference type="ARBA" id="ARBA00022837"/>
    </source>
</evidence>
<dbReference type="InterPro" id="IPR000917">
    <property type="entry name" value="Sulfatase_N"/>
</dbReference>
<evidence type="ECO:0000259" key="8">
    <source>
        <dbReference type="Pfam" id="PF00884"/>
    </source>
</evidence>
<keyword evidence="4 7" id="KW-0732">Signal</keyword>
<evidence type="ECO:0000256" key="7">
    <source>
        <dbReference type="SAM" id="SignalP"/>
    </source>
</evidence>